<reference evidence="2 3" key="1">
    <citation type="submission" date="2019-09" db="EMBL/GenBank/DDBJ databases">
        <title>Bird 10,000 Genomes (B10K) Project - Family phase.</title>
        <authorList>
            <person name="Zhang G."/>
        </authorList>
    </citation>
    <scope>NUCLEOTIDE SEQUENCE [LARGE SCALE GENOMIC DNA]</scope>
    <source>
        <strain evidence="2">B10K-DU-002-46</strain>
        <tissue evidence="2">Muscle</tissue>
    </source>
</reference>
<name>A0A7L1Z4K5_9PASS</name>
<dbReference type="Proteomes" id="UP000580825">
    <property type="component" value="Unassembled WGS sequence"/>
</dbReference>
<dbReference type="EMBL" id="VXBX01008453">
    <property type="protein sequence ID" value="NXP28029.1"/>
    <property type="molecule type" value="Genomic_DNA"/>
</dbReference>
<sequence>ALVDIPLFWTLFCLMFGIVVLVSRICPLTADSILPLIICIMGYGASLVLLVYLIAFKFRRRRSNCYIWCLIFILVS</sequence>
<feature type="non-terminal residue" evidence="2">
    <location>
        <position position="76"/>
    </location>
</feature>
<evidence type="ECO:0000313" key="3">
    <source>
        <dbReference type="Proteomes" id="UP000580825"/>
    </source>
</evidence>
<comment type="caution">
    <text evidence="2">The sequence shown here is derived from an EMBL/GenBank/DDBJ whole genome shotgun (WGS) entry which is preliminary data.</text>
</comment>
<accession>A0A7L1Z4K5</accession>
<keyword evidence="1" id="KW-1133">Transmembrane helix</keyword>
<feature type="non-terminal residue" evidence="2">
    <location>
        <position position="1"/>
    </location>
</feature>
<protein>
    <submittedName>
        <fullName evidence="2">ABCA9 protein</fullName>
    </submittedName>
</protein>
<keyword evidence="3" id="KW-1185">Reference proteome</keyword>
<keyword evidence="1" id="KW-0472">Membrane</keyword>
<organism evidence="2 3">
    <name type="scientific">Scytalopus superciliaris</name>
    <dbReference type="NCBI Taxonomy" id="312124"/>
    <lineage>
        <taxon>Eukaryota</taxon>
        <taxon>Metazoa</taxon>
        <taxon>Chordata</taxon>
        <taxon>Craniata</taxon>
        <taxon>Vertebrata</taxon>
        <taxon>Euteleostomi</taxon>
        <taxon>Archelosauria</taxon>
        <taxon>Archosauria</taxon>
        <taxon>Dinosauria</taxon>
        <taxon>Saurischia</taxon>
        <taxon>Theropoda</taxon>
        <taxon>Coelurosauria</taxon>
        <taxon>Aves</taxon>
        <taxon>Neognathae</taxon>
        <taxon>Neoaves</taxon>
        <taxon>Telluraves</taxon>
        <taxon>Australaves</taxon>
        <taxon>Passeriformes</taxon>
        <taxon>Rhinocryptidae</taxon>
        <taxon>Scytalopus</taxon>
    </lineage>
</organism>
<feature type="transmembrane region" description="Helical" evidence="1">
    <location>
        <begin position="32"/>
        <end position="54"/>
    </location>
</feature>
<evidence type="ECO:0000313" key="2">
    <source>
        <dbReference type="EMBL" id="NXP28029.1"/>
    </source>
</evidence>
<keyword evidence="1" id="KW-0812">Transmembrane</keyword>
<feature type="transmembrane region" description="Helical" evidence="1">
    <location>
        <begin position="7"/>
        <end position="26"/>
    </location>
</feature>
<proteinExistence type="predicted"/>
<gene>
    <name evidence="2" type="primary">Abca9_1</name>
    <name evidence="2" type="ORF">SCYSUP_R15665</name>
</gene>
<evidence type="ECO:0000256" key="1">
    <source>
        <dbReference type="SAM" id="Phobius"/>
    </source>
</evidence>
<dbReference type="AlphaFoldDB" id="A0A7L1Z4K5"/>